<dbReference type="EMBL" id="QDKL01000001">
    <property type="protein sequence ID" value="RZF22235.1"/>
    <property type="molecule type" value="Genomic_DNA"/>
</dbReference>
<sequence length="84" mass="9727">MDMEKLKGLLNDQYDWPAEYNFKFIGNDSNRDELIMAVGAEPHHERPSKTGKYISFTFNVKCNSADEVLTIYERVSRLHGIMSL</sequence>
<reference evidence="2" key="1">
    <citation type="journal article" date="2019" name="Int. J. Syst. Evol. Microbiol.">
        <title>Halobacteriovorax valvorus sp. nov., a novel prokaryotic predator isolated from coastal seawater of China.</title>
        <authorList>
            <person name="Chen M.-X."/>
        </authorList>
    </citation>
    <scope>NUCLEOTIDE SEQUENCE [LARGE SCALE GENOMIC DNA]</scope>
    <source>
        <strain evidence="2">BL9</strain>
    </source>
</reference>
<dbReference type="Proteomes" id="UP000443582">
    <property type="component" value="Unassembled WGS sequence"/>
</dbReference>
<keyword evidence="2" id="KW-1185">Reference proteome</keyword>
<dbReference type="InterPro" id="IPR027471">
    <property type="entry name" value="YbeD-like_sf"/>
</dbReference>
<gene>
    <name evidence="1" type="ORF">DAY19_00265</name>
</gene>
<protein>
    <submittedName>
        <fullName evidence="1">DUF493 domain-containing protein</fullName>
    </submittedName>
</protein>
<proteinExistence type="predicted"/>
<evidence type="ECO:0000313" key="1">
    <source>
        <dbReference type="EMBL" id="RZF22235.1"/>
    </source>
</evidence>
<evidence type="ECO:0000313" key="2">
    <source>
        <dbReference type="Proteomes" id="UP000443582"/>
    </source>
</evidence>
<dbReference type="Pfam" id="PF04359">
    <property type="entry name" value="DUF493"/>
    <property type="match status" value="1"/>
</dbReference>
<comment type="caution">
    <text evidence="1">The sequence shown here is derived from an EMBL/GenBank/DDBJ whole genome shotgun (WGS) entry which is preliminary data.</text>
</comment>
<name>A0ABY0IIE4_9BACT</name>
<dbReference type="SUPFAM" id="SSF117991">
    <property type="entry name" value="YbeD/HP0495-like"/>
    <property type="match status" value="1"/>
</dbReference>
<organism evidence="1 2">
    <name type="scientific">Halobacteriovorax vibrionivorans</name>
    <dbReference type="NCBI Taxonomy" id="2152716"/>
    <lineage>
        <taxon>Bacteria</taxon>
        <taxon>Pseudomonadati</taxon>
        <taxon>Bdellovibrionota</taxon>
        <taxon>Bacteriovoracia</taxon>
        <taxon>Bacteriovoracales</taxon>
        <taxon>Halobacteriovoraceae</taxon>
        <taxon>Halobacteriovorax</taxon>
    </lineage>
</organism>
<dbReference type="InterPro" id="IPR007454">
    <property type="entry name" value="UPF0250_YbeD-like"/>
</dbReference>
<accession>A0ABY0IIE4</accession>
<dbReference type="Gene3D" id="3.30.70.260">
    <property type="match status" value="1"/>
</dbReference>